<dbReference type="InterPro" id="IPR001915">
    <property type="entry name" value="Peptidase_M48"/>
</dbReference>
<evidence type="ECO:0000256" key="10">
    <source>
        <dbReference type="ARBA" id="ARBA00023136"/>
    </source>
</evidence>
<keyword evidence="3" id="KW-0645">Protease</keyword>
<evidence type="ECO:0000256" key="3">
    <source>
        <dbReference type="ARBA" id="ARBA00022670"/>
    </source>
</evidence>
<evidence type="ECO:0000259" key="12">
    <source>
        <dbReference type="Pfam" id="PF01435"/>
    </source>
</evidence>
<evidence type="ECO:0000256" key="2">
    <source>
        <dbReference type="ARBA" id="ARBA00022475"/>
    </source>
</evidence>
<gene>
    <name evidence="13" type="ORF">ACFPN2_10795</name>
</gene>
<dbReference type="Pfam" id="PF01435">
    <property type="entry name" value="Peptidase_M48"/>
    <property type="match status" value="1"/>
</dbReference>
<comment type="cofactor">
    <cofactor evidence="1">
        <name>Zn(2+)</name>
        <dbReference type="ChEBI" id="CHEBI:29105"/>
    </cofactor>
</comment>
<evidence type="ECO:0000256" key="8">
    <source>
        <dbReference type="ARBA" id="ARBA00022989"/>
    </source>
</evidence>
<reference evidence="14" key="1">
    <citation type="journal article" date="2019" name="Int. J. Syst. Evol. Microbiol.">
        <title>The Global Catalogue of Microorganisms (GCM) 10K type strain sequencing project: providing services to taxonomists for standard genome sequencing and annotation.</title>
        <authorList>
            <consortium name="The Broad Institute Genomics Platform"/>
            <consortium name="The Broad Institute Genome Sequencing Center for Infectious Disease"/>
            <person name="Wu L."/>
            <person name="Ma J."/>
        </authorList>
    </citation>
    <scope>NUCLEOTIDE SEQUENCE [LARGE SCALE GENOMIC DNA]</scope>
    <source>
        <strain evidence="14">CGMCC 1.10759</strain>
    </source>
</reference>
<sequence>MNFFERQEASRRMSRWLVVLFAAAVLSVVAAVNFVVCFAISLGQENMTGEAPAMGEWMSANPGTMMITTLVVLGIIGLASLYKTVVLGGGGGVVAKSLGGVRVSPDTTDPQQRRLLNVVEEMAIASGVPMPEVYLLEHEEGINAFAAGHNPANAAIGVTRGTLTTLNRTELQGVIAHEFSHILNGDMRLNIRLMGLLFGLLAIAMIGRIVLRFGSGGRDSKKAFPVVLVALAVLIIGYIGLFFGRLIQAAVSRSRESLADASAVQFTRDPTGLRGALLKIGALSGGSRIGNPEVEEVAHMLFAPGMGRFFATHPSLEDRLKAIDPTFTSKDFDRARAELINAAEQAKAQATPKQTSAERLESLINVPGAAAVAGLVANPGTVHMQLARDIRQSLPEAIVAAGAHPNSARALLLALALDTNTESRERQGQFIATQIEPQTAASVGQLLDAVDGLEPEQRMPALLRAIPALRQLSRDERLKLMSTLNGMLQREGRVSLQAYVLRKLAQVHLNDDLNPVARTRQLPLSAVQKDIQVLFSVLAQHGHTDVAVARRAYEAGVHHLLPRERPSFVNLAHWAQPLDLALSRLDQLAPIMKEQLVEALVKTVTHDQKLTLGEAELLRAVCATVHCPLPPLVTPGIDG</sequence>
<name>A0ABV8SRK0_9GAMM</name>
<keyword evidence="5" id="KW-0479">Metal-binding</keyword>
<dbReference type="Proteomes" id="UP001595904">
    <property type="component" value="Unassembled WGS sequence"/>
</dbReference>
<comment type="caution">
    <text evidence="13">The sequence shown here is derived from an EMBL/GenBank/DDBJ whole genome shotgun (WGS) entry which is preliminary data.</text>
</comment>
<evidence type="ECO:0000256" key="11">
    <source>
        <dbReference type="SAM" id="Phobius"/>
    </source>
</evidence>
<evidence type="ECO:0000256" key="6">
    <source>
        <dbReference type="ARBA" id="ARBA00022801"/>
    </source>
</evidence>
<evidence type="ECO:0000256" key="1">
    <source>
        <dbReference type="ARBA" id="ARBA00001947"/>
    </source>
</evidence>
<keyword evidence="14" id="KW-1185">Reference proteome</keyword>
<evidence type="ECO:0000313" key="14">
    <source>
        <dbReference type="Proteomes" id="UP001595904"/>
    </source>
</evidence>
<evidence type="ECO:0000256" key="5">
    <source>
        <dbReference type="ARBA" id="ARBA00022723"/>
    </source>
</evidence>
<evidence type="ECO:0000256" key="9">
    <source>
        <dbReference type="ARBA" id="ARBA00023049"/>
    </source>
</evidence>
<feature type="transmembrane region" description="Helical" evidence="11">
    <location>
        <begin position="63"/>
        <end position="82"/>
    </location>
</feature>
<dbReference type="EMBL" id="JBHSDU010000003">
    <property type="protein sequence ID" value="MFC4309567.1"/>
    <property type="molecule type" value="Genomic_DNA"/>
</dbReference>
<evidence type="ECO:0000256" key="7">
    <source>
        <dbReference type="ARBA" id="ARBA00022833"/>
    </source>
</evidence>
<dbReference type="PANTHER" id="PTHR43221:SF2">
    <property type="entry name" value="PROTEASE HTPX HOMOLOG"/>
    <property type="match status" value="1"/>
</dbReference>
<keyword evidence="7" id="KW-0862">Zinc</keyword>
<keyword evidence="9" id="KW-0482">Metalloprotease</keyword>
<dbReference type="InterPro" id="IPR050083">
    <property type="entry name" value="HtpX_protease"/>
</dbReference>
<dbReference type="RefSeq" id="WP_380596612.1">
    <property type="nucleotide sequence ID" value="NZ_JBHSDU010000003.1"/>
</dbReference>
<evidence type="ECO:0000313" key="13">
    <source>
        <dbReference type="EMBL" id="MFC4309567.1"/>
    </source>
</evidence>
<dbReference type="PANTHER" id="PTHR43221">
    <property type="entry name" value="PROTEASE HTPX"/>
    <property type="match status" value="1"/>
</dbReference>
<feature type="transmembrane region" description="Helical" evidence="11">
    <location>
        <begin position="193"/>
        <end position="211"/>
    </location>
</feature>
<proteinExistence type="predicted"/>
<keyword evidence="2" id="KW-1003">Cell membrane</keyword>
<feature type="transmembrane region" description="Helical" evidence="11">
    <location>
        <begin position="16"/>
        <end position="43"/>
    </location>
</feature>
<feature type="domain" description="Peptidase M48" evidence="12">
    <location>
        <begin position="111"/>
        <end position="324"/>
    </location>
</feature>
<keyword evidence="6" id="KW-0378">Hydrolase</keyword>
<dbReference type="CDD" id="cd07340">
    <property type="entry name" value="M48B_Htpx_like"/>
    <property type="match status" value="1"/>
</dbReference>
<keyword evidence="4 11" id="KW-0812">Transmembrane</keyword>
<dbReference type="Gene3D" id="3.30.2010.10">
    <property type="entry name" value="Metalloproteases ('zincins'), catalytic domain"/>
    <property type="match status" value="1"/>
</dbReference>
<organism evidence="13 14">
    <name type="scientific">Steroidobacter flavus</name>
    <dbReference type="NCBI Taxonomy" id="1842136"/>
    <lineage>
        <taxon>Bacteria</taxon>
        <taxon>Pseudomonadati</taxon>
        <taxon>Pseudomonadota</taxon>
        <taxon>Gammaproteobacteria</taxon>
        <taxon>Steroidobacterales</taxon>
        <taxon>Steroidobacteraceae</taxon>
        <taxon>Steroidobacter</taxon>
    </lineage>
</organism>
<keyword evidence="8 11" id="KW-1133">Transmembrane helix</keyword>
<accession>A0ABV8SRK0</accession>
<protein>
    <submittedName>
        <fullName evidence="13">M48 family metallopeptidase</fullName>
    </submittedName>
</protein>
<evidence type="ECO:0000256" key="4">
    <source>
        <dbReference type="ARBA" id="ARBA00022692"/>
    </source>
</evidence>
<feature type="transmembrane region" description="Helical" evidence="11">
    <location>
        <begin position="223"/>
        <end position="247"/>
    </location>
</feature>
<keyword evidence="10 11" id="KW-0472">Membrane</keyword>